<keyword evidence="4" id="KW-1185">Reference proteome</keyword>
<dbReference type="Proteomes" id="UP000286100">
    <property type="component" value="Unassembled WGS sequence"/>
</dbReference>
<sequence length="127" mass="14219">MKHHPSAGATQQARRLRSSPTDAELTMWRLLREKFPGARFRRQVPIRHFIADFASHRAKLVIEVDGGQHGGPEDDARTAILEAEGYRVIRFWNNDVLGNAEGISMLIELALHAHHPHPTLPHQGGGL</sequence>
<keyword evidence="3" id="KW-0255">Endonuclease</keyword>
<reference evidence="3 4" key="1">
    <citation type="submission" date="2018-09" db="EMBL/GenBank/DDBJ databases">
        <authorList>
            <person name="Zhu H."/>
        </authorList>
    </citation>
    <scope>NUCLEOTIDE SEQUENCE [LARGE SCALE GENOMIC DNA]</scope>
    <source>
        <strain evidence="3 4">K2R01-6</strain>
    </source>
</reference>
<keyword evidence="3" id="KW-0540">Nuclease</keyword>
<organism evidence="3 4">
    <name type="scientific">Sphingomonas cavernae</name>
    <dbReference type="NCBI Taxonomy" id="2320861"/>
    <lineage>
        <taxon>Bacteria</taxon>
        <taxon>Pseudomonadati</taxon>
        <taxon>Pseudomonadota</taxon>
        <taxon>Alphaproteobacteria</taxon>
        <taxon>Sphingomonadales</taxon>
        <taxon>Sphingomonadaceae</taxon>
        <taxon>Sphingomonas</taxon>
    </lineage>
</organism>
<feature type="domain" description="DUF559" evidence="2">
    <location>
        <begin position="9"/>
        <end position="109"/>
    </location>
</feature>
<dbReference type="Pfam" id="PF04480">
    <property type="entry name" value="DUF559"/>
    <property type="match status" value="1"/>
</dbReference>
<protein>
    <submittedName>
        <fullName evidence="3">Endonuclease domain-containing protein</fullName>
    </submittedName>
</protein>
<gene>
    <name evidence="3" type="ORF">D3876_03345</name>
</gene>
<keyword evidence="3" id="KW-0378">Hydrolase</keyword>
<feature type="region of interest" description="Disordered" evidence="1">
    <location>
        <begin position="1"/>
        <end position="20"/>
    </location>
</feature>
<evidence type="ECO:0000259" key="2">
    <source>
        <dbReference type="Pfam" id="PF04480"/>
    </source>
</evidence>
<dbReference type="Gene3D" id="3.40.960.10">
    <property type="entry name" value="VSR Endonuclease"/>
    <property type="match status" value="1"/>
</dbReference>
<dbReference type="PANTHER" id="PTHR38590:SF1">
    <property type="entry name" value="BLL0828 PROTEIN"/>
    <property type="match status" value="1"/>
</dbReference>
<dbReference type="GO" id="GO:0004519">
    <property type="term" value="F:endonuclease activity"/>
    <property type="evidence" value="ECO:0007669"/>
    <property type="project" value="UniProtKB-KW"/>
</dbReference>
<accession>A0A418WQ70</accession>
<evidence type="ECO:0000313" key="4">
    <source>
        <dbReference type="Proteomes" id="UP000286100"/>
    </source>
</evidence>
<dbReference type="InterPro" id="IPR011335">
    <property type="entry name" value="Restrct_endonuc-II-like"/>
</dbReference>
<feature type="compositionally biased region" description="Polar residues" evidence="1">
    <location>
        <begin position="8"/>
        <end position="20"/>
    </location>
</feature>
<proteinExistence type="predicted"/>
<dbReference type="InterPro" id="IPR047216">
    <property type="entry name" value="Endonuclease_DUF559_bact"/>
</dbReference>
<dbReference type="AlphaFoldDB" id="A0A418WQ70"/>
<dbReference type="SUPFAM" id="SSF52980">
    <property type="entry name" value="Restriction endonuclease-like"/>
    <property type="match status" value="1"/>
</dbReference>
<evidence type="ECO:0000256" key="1">
    <source>
        <dbReference type="SAM" id="MobiDB-lite"/>
    </source>
</evidence>
<dbReference type="CDD" id="cd01038">
    <property type="entry name" value="Endonuclease_DUF559"/>
    <property type="match status" value="1"/>
</dbReference>
<name>A0A418WQ70_9SPHN</name>
<dbReference type="PANTHER" id="PTHR38590">
    <property type="entry name" value="BLL0828 PROTEIN"/>
    <property type="match status" value="1"/>
</dbReference>
<evidence type="ECO:0000313" key="3">
    <source>
        <dbReference type="EMBL" id="RJF93390.1"/>
    </source>
</evidence>
<dbReference type="EMBL" id="QYUM01000002">
    <property type="protein sequence ID" value="RJF93390.1"/>
    <property type="molecule type" value="Genomic_DNA"/>
</dbReference>
<dbReference type="OrthoDB" id="9798754at2"/>
<dbReference type="InterPro" id="IPR007569">
    <property type="entry name" value="DUF559"/>
</dbReference>
<comment type="caution">
    <text evidence="3">The sequence shown here is derived from an EMBL/GenBank/DDBJ whole genome shotgun (WGS) entry which is preliminary data.</text>
</comment>